<accession>A0ABS7NF90</accession>
<name>A0ABS7NF90_9RHOB</name>
<protein>
    <recommendedName>
        <fullName evidence="3">Histidine kinase</fullName>
    </recommendedName>
</protein>
<keyword evidence="2" id="KW-1185">Reference proteome</keyword>
<evidence type="ECO:0000313" key="2">
    <source>
        <dbReference type="Proteomes" id="UP000766629"/>
    </source>
</evidence>
<reference evidence="1 2" key="1">
    <citation type="submission" date="2021-06" db="EMBL/GenBank/DDBJ databases">
        <title>50 bacteria genomes isolated from Dapeng, Shenzhen, China.</title>
        <authorList>
            <person name="Zheng W."/>
            <person name="Yu S."/>
            <person name="Huang Y."/>
        </authorList>
    </citation>
    <scope>NUCLEOTIDE SEQUENCE [LARGE SCALE GENOMIC DNA]</scope>
    <source>
        <strain evidence="1 2">DP1N14-2</strain>
    </source>
</reference>
<proteinExistence type="predicted"/>
<evidence type="ECO:0000313" key="1">
    <source>
        <dbReference type="EMBL" id="MBY6139872.1"/>
    </source>
</evidence>
<dbReference type="EMBL" id="JAHVJA010000003">
    <property type="protein sequence ID" value="MBY6139872.1"/>
    <property type="molecule type" value="Genomic_DNA"/>
</dbReference>
<sequence>MKLRVLLTLCAAGLAAGLLLGRMLQHEPSRPERTVQLFTDICVPFSHGQLSAPPEGLGLVRNDLLPRERRWTDPVSASHLRLDEHTCSISTNAPHALTKAEGDALAADIEQVVAATFPNLAFDPKATLGDDVLFRAWMTGKAASPQRWGVSVYMFPDRGERSGSLVSLTLPRSKAF</sequence>
<dbReference type="RefSeq" id="WP_222508298.1">
    <property type="nucleotide sequence ID" value="NZ_JAHVJA010000003.1"/>
</dbReference>
<dbReference type="Proteomes" id="UP000766629">
    <property type="component" value="Unassembled WGS sequence"/>
</dbReference>
<comment type="caution">
    <text evidence="1">The sequence shown here is derived from an EMBL/GenBank/DDBJ whole genome shotgun (WGS) entry which is preliminary data.</text>
</comment>
<gene>
    <name evidence="1" type="ORF">KUV26_10535</name>
</gene>
<organism evidence="1 2">
    <name type="scientific">Leisingera daeponensis</name>
    <dbReference type="NCBI Taxonomy" id="405746"/>
    <lineage>
        <taxon>Bacteria</taxon>
        <taxon>Pseudomonadati</taxon>
        <taxon>Pseudomonadota</taxon>
        <taxon>Alphaproteobacteria</taxon>
        <taxon>Rhodobacterales</taxon>
        <taxon>Roseobacteraceae</taxon>
        <taxon>Leisingera</taxon>
    </lineage>
</organism>
<evidence type="ECO:0008006" key="3">
    <source>
        <dbReference type="Google" id="ProtNLM"/>
    </source>
</evidence>